<reference evidence="2" key="2">
    <citation type="submission" date="2023-05" db="EMBL/GenBank/DDBJ databases">
        <authorList>
            <consortium name="Lawrence Berkeley National Laboratory"/>
            <person name="Steindorff A."/>
            <person name="Hensen N."/>
            <person name="Bonometti L."/>
            <person name="Westerberg I."/>
            <person name="Brannstrom I.O."/>
            <person name="Guillou S."/>
            <person name="Cros-Aarteil S."/>
            <person name="Calhoun S."/>
            <person name="Haridas S."/>
            <person name="Kuo A."/>
            <person name="Mondo S."/>
            <person name="Pangilinan J."/>
            <person name="Riley R."/>
            <person name="Labutti K."/>
            <person name="Andreopoulos B."/>
            <person name="Lipzen A."/>
            <person name="Chen C."/>
            <person name="Yanf M."/>
            <person name="Daum C."/>
            <person name="Ng V."/>
            <person name="Clum A."/>
            <person name="Ohm R."/>
            <person name="Martin F."/>
            <person name="Silar P."/>
            <person name="Natvig D."/>
            <person name="Lalanne C."/>
            <person name="Gautier V."/>
            <person name="Ament-Velasquez S.L."/>
            <person name="Kruys A."/>
            <person name="Hutchinson M.I."/>
            <person name="Powell A.J."/>
            <person name="Barry K."/>
            <person name="Miller A.N."/>
            <person name="Grigoriev I.V."/>
            <person name="Debuchy R."/>
            <person name="Gladieux P."/>
            <person name="Thoren M.H."/>
            <person name="Johannesson H."/>
        </authorList>
    </citation>
    <scope>NUCLEOTIDE SEQUENCE</scope>
    <source>
        <strain evidence="2">CBS 103.79</strain>
    </source>
</reference>
<dbReference type="EMBL" id="MU855673">
    <property type="protein sequence ID" value="KAK3900416.1"/>
    <property type="molecule type" value="Genomic_DNA"/>
</dbReference>
<feature type="non-terminal residue" evidence="2">
    <location>
        <position position="216"/>
    </location>
</feature>
<name>A0AAN6MHS9_9PEZI</name>
<comment type="caution">
    <text evidence="2">The sequence shown here is derived from an EMBL/GenBank/DDBJ whole genome shotgun (WGS) entry which is preliminary data.</text>
</comment>
<evidence type="ECO:0000256" key="1">
    <source>
        <dbReference type="SAM" id="SignalP"/>
    </source>
</evidence>
<evidence type="ECO:0000313" key="3">
    <source>
        <dbReference type="Proteomes" id="UP001303889"/>
    </source>
</evidence>
<reference evidence="2" key="1">
    <citation type="journal article" date="2023" name="Mol. Phylogenet. Evol.">
        <title>Genome-scale phylogeny and comparative genomics of the fungal order Sordariales.</title>
        <authorList>
            <person name="Hensen N."/>
            <person name="Bonometti L."/>
            <person name="Westerberg I."/>
            <person name="Brannstrom I.O."/>
            <person name="Guillou S."/>
            <person name="Cros-Aarteil S."/>
            <person name="Calhoun S."/>
            <person name="Haridas S."/>
            <person name="Kuo A."/>
            <person name="Mondo S."/>
            <person name="Pangilinan J."/>
            <person name="Riley R."/>
            <person name="LaButti K."/>
            <person name="Andreopoulos B."/>
            <person name="Lipzen A."/>
            <person name="Chen C."/>
            <person name="Yan M."/>
            <person name="Daum C."/>
            <person name="Ng V."/>
            <person name="Clum A."/>
            <person name="Steindorff A."/>
            <person name="Ohm R.A."/>
            <person name="Martin F."/>
            <person name="Silar P."/>
            <person name="Natvig D.O."/>
            <person name="Lalanne C."/>
            <person name="Gautier V."/>
            <person name="Ament-Velasquez S.L."/>
            <person name="Kruys A."/>
            <person name="Hutchinson M.I."/>
            <person name="Powell A.J."/>
            <person name="Barry K."/>
            <person name="Miller A.N."/>
            <person name="Grigoriev I.V."/>
            <person name="Debuchy R."/>
            <person name="Gladieux P."/>
            <person name="Hiltunen Thoren M."/>
            <person name="Johannesson H."/>
        </authorList>
    </citation>
    <scope>NUCLEOTIDE SEQUENCE</scope>
    <source>
        <strain evidence="2">CBS 103.79</strain>
    </source>
</reference>
<gene>
    <name evidence="2" type="ORF">C8A05DRAFT_35939</name>
</gene>
<keyword evidence="3" id="KW-1185">Reference proteome</keyword>
<feature type="signal peptide" evidence="1">
    <location>
        <begin position="1"/>
        <end position="18"/>
    </location>
</feature>
<organism evidence="2 3">
    <name type="scientific">Staphylotrichum tortipilum</name>
    <dbReference type="NCBI Taxonomy" id="2831512"/>
    <lineage>
        <taxon>Eukaryota</taxon>
        <taxon>Fungi</taxon>
        <taxon>Dikarya</taxon>
        <taxon>Ascomycota</taxon>
        <taxon>Pezizomycotina</taxon>
        <taxon>Sordariomycetes</taxon>
        <taxon>Sordariomycetidae</taxon>
        <taxon>Sordariales</taxon>
        <taxon>Chaetomiaceae</taxon>
        <taxon>Staphylotrichum</taxon>
    </lineage>
</organism>
<feature type="chain" id="PRO_5043050055" evidence="1">
    <location>
        <begin position="19"/>
        <end position="216"/>
    </location>
</feature>
<dbReference type="Proteomes" id="UP001303889">
    <property type="component" value="Unassembled WGS sequence"/>
</dbReference>
<sequence>MKATNPSLMLAGAGLALAAPGRVSSTSPLLKRTGYDLCENDCTVAGLALPNKHTLQLVLENYWSEQCPPIYIGDPNAPTATSRVCLDFVGTNVQFSFEPFEGYSYGAANVGYKVMGNIANPGSWSAPPPPINSLACAPNGAGMLCTLPFADLLGVASSTSVKDLLAGVCPNGDREALGIYLEFGGEISSATATPASAIFSNSPPCTVHDSTGQCTA</sequence>
<keyword evidence="1" id="KW-0732">Signal</keyword>
<dbReference type="AlphaFoldDB" id="A0AAN6MHS9"/>
<accession>A0AAN6MHS9</accession>
<evidence type="ECO:0000313" key="2">
    <source>
        <dbReference type="EMBL" id="KAK3900416.1"/>
    </source>
</evidence>
<proteinExistence type="predicted"/>
<protein>
    <submittedName>
        <fullName evidence="2">Uncharacterized protein</fullName>
    </submittedName>
</protein>